<keyword evidence="2 6" id="KW-0238">DNA-binding</keyword>
<dbReference type="SMART" id="SM00342">
    <property type="entry name" value="HTH_ARAC"/>
    <property type="match status" value="1"/>
</dbReference>
<evidence type="ECO:0000256" key="3">
    <source>
        <dbReference type="ARBA" id="ARBA00023163"/>
    </source>
</evidence>
<dbReference type="GO" id="GO:0043565">
    <property type="term" value="F:sequence-specific DNA binding"/>
    <property type="evidence" value="ECO:0007669"/>
    <property type="project" value="InterPro"/>
</dbReference>
<accession>A0A846LGS0</accession>
<dbReference type="GO" id="GO:0003700">
    <property type="term" value="F:DNA-binding transcription factor activity"/>
    <property type="evidence" value="ECO:0007669"/>
    <property type="project" value="InterPro"/>
</dbReference>
<keyword evidence="3" id="KW-0804">Transcription</keyword>
<name>A0A846LGS0_9ACTN</name>
<evidence type="ECO:0000256" key="2">
    <source>
        <dbReference type="ARBA" id="ARBA00023125"/>
    </source>
</evidence>
<dbReference type="PROSITE" id="PS01124">
    <property type="entry name" value="HTH_ARAC_FAMILY_2"/>
    <property type="match status" value="1"/>
</dbReference>
<evidence type="ECO:0000313" key="5">
    <source>
        <dbReference type="EMBL" id="GGL49770.1"/>
    </source>
</evidence>
<dbReference type="PANTHER" id="PTHR46796">
    <property type="entry name" value="HTH-TYPE TRANSCRIPTIONAL ACTIVATOR RHAS-RELATED"/>
    <property type="match status" value="1"/>
</dbReference>
<dbReference type="PANTHER" id="PTHR46796:SF15">
    <property type="entry name" value="BLL1074 PROTEIN"/>
    <property type="match status" value="1"/>
</dbReference>
<dbReference type="InterPro" id="IPR046532">
    <property type="entry name" value="DUF6597"/>
</dbReference>
<dbReference type="Proteomes" id="UP000552836">
    <property type="component" value="Unassembled WGS sequence"/>
</dbReference>
<evidence type="ECO:0000256" key="1">
    <source>
        <dbReference type="ARBA" id="ARBA00023015"/>
    </source>
</evidence>
<sequence>MTSEFLAHRPHPALRGLVAMMVGYRQTGLTPALHRGLPSPHLTLILTLDEPLELVAHPDPGQPPGSCAALVGGLHTRPALIATGTRQAGVQVSLTPAGARALLGVPAGALRSRDEPLADVLGGPAAELLDRVRGAGSWPARFAAVDDVLGRLALRDAPGAAPEVTHAWQLTTGSAGRLPVATVAATVGWSERHLRQRFTAEFGLSPKEAARVVRFDVARRRLGSAVARGSDVDLAGLAAGAGYADQAHLTREWRELAGLPPRRWLAAEHQLLRADADDPLRFVQDGPAPVSTS</sequence>
<dbReference type="InterPro" id="IPR018060">
    <property type="entry name" value="HTH_AraC"/>
</dbReference>
<organism evidence="6 7">
    <name type="scientific">Modestobacter marinus</name>
    <dbReference type="NCBI Taxonomy" id="477641"/>
    <lineage>
        <taxon>Bacteria</taxon>
        <taxon>Bacillati</taxon>
        <taxon>Actinomycetota</taxon>
        <taxon>Actinomycetes</taxon>
        <taxon>Geodermatophilales</taxon>
        <taxon>Geodermatophilaceae</taxon>
        <taxon>Modestobacter</taxon>
    </lineage>
</organism>
<keyword evidence="1" id="KW-0805">Transcription regulation</keyword>
<evidence type="ECO:0000313" key="7">
    <source>
        <dbReference type="Proteomes" id="UP000552836"/>
    </source>
</evidence>
<comment type="caution">
    <text evidence="6">The sequence shown here is derived from an EMBL/GenBank/DDBJ whole genome shotgun (WGS) entry which is preliminary data.</text>
</comment>
<dbReference type="AlphaFoldDB" id="A0A846LGS0"/>
<reference evidence="5" key="1">
    <citation type="journal article" date="2014" name="Int. J. Syst. Evol. Microbiol.">
        <title>Complete genome of a new Firmicutes species belonging to the dominant human colonic microbiota ('Ruminococcus bicirculans') reveals two chromosomes and a selective capacity to utilize plant glucans.</title>
        <authorList>
            <consortium name="NISC Comparative Sequencing Program"/>
            <person name="Wegmann U."/>
            <person name="Louis P."/>
            <person name="Goesmann A."/>
            <person name="Henrissat B."/>
            <person name="Duncan S.H."/>
            <person name="Flint H.J."/>
        </authorList>
    </citation>
    <scope>NUCLEOTIDE SEQUENCE</scope>
    <source>
        <strain evidence="5">CGMCC 4.5581</strain>
    </source>
</reference>
<gene>
    <name evidence="6" type="ORF">FB380_001312</name>
    <name evidence="5" type="ORF">GCM10011589_02840</name>
</gene>
<feature type="domain" description="HTH araC/xylS-type" evidence="4">
    <location>
        <begin position="180"/>
        <end position="267"/>
    </location>
</feature>
<dbReference type="RefSeq" id="WP_188959486.1">
    <property type="nucleotide sequence ID" value="NZ_BAABJU010000001.1"/>
</dbReference>
<dbReference type="Pfam" id="PF12833">
    <property type="entry name" value="HTH_18"/>
    <property type="match status" value="1"/>
</dbReference>
<evidence type="ECO:0000259" key="4">
    <source>
        <dbReference type="PROSITE" id="PS01124"/>
    </source>
</evidence>
<dbReference type="InterPro" id="IPR050204">
    <property type="entry name" value="AraC_XylS_family_regulators"/>
</dbReference>
<reference evidence="8" key="2">
    <citation type="journal article" date="2019" name="Int. J. Syst. Evol. Microbiol.">
        <title>The Global Catalogue of Microorganisms (GCM) 10K type strain sequencing project: providing services to taxonomists for standard genome sequencing and annotation.</title>
        <authorList>
            <consortium name="The Broad Institute Genomics Platform"/>
            <consortium name="The Broad Institute Genome Sequencing Center for Infectious Disease"/>
            <person name="Wu L."/>
            <person name="Ma J."/>
        </authorList>
    </citation>
    <scope>NUCLEOTIDE SEQUENCE [LARGE SCALE GENOMIC DNA]</scope>
    <source>
        <strain evidence="8">CGMCC 4.5581</strain>
    </source>
</reference>
<reference evidence="6 7" key="3">
    <citation type="submission" date="2020-02" db="EMBL/GenBank/DDBJ databases">
        <title>Sequencing the genomes of 1000 actinobacteria strains.</title>
        <authorList>
            <person name="Klenk H.-P."/>
        </authorList>
    </citation>
    <scope>NUCLEOTIDE SEQUENCE [LARGE SCALE GENOMIC DNA]</scope>
    <source>
        <strain evidence="6 7">DSM 45201</strain>
    </source>
</reference>
<dbReference type="EMBL" id="BMMI01000001">
    <property type="protein sequence ID" value="GGL49770.1"/>
    <property type="molecule type" value="Genomic_DNA"/>
</dbReference>
<keyword evidence="8" id="KW-1185">Reference proteome</keyword>
<dbReference type="Pfam" id="PF20240">
    <property type="entry name" value="DUF6597"/>
    <property type="match status" value="1"/>
</dbReference>
<protein>
    <submittedName>
        <fullName evidence="5">AraC family transcriptional regulator</fullName>
    </submittedName>
    <submittedName>
        <fullName evidence="6">AraC-like DNA-binding protein</fullName>
    </submittedName>
</protein>
<reference evidence="5" key="4">
    <citation type="submission" date="2024-05" db="EMBL/GenBank/DDBJ databases">
        <authorList>
            <person name="Sun Q."/>
            <person name="Zhou Y."/>
        </authorList>
    </citation>
    <scope>NUCLEOTIDE SEQUENCE</scope>
    <source>
        <strain evidence="5">CGMCC 4.5581</strain>
    </source>
</reference>
<proteinExistence type="predicted"/>
<evidence type="ECO:0000313" key="8">
    <source>
        <dbReference type="Proteomes" id="UP000648663"/>
    </source>
</evidence>
<dbReference type="Gene3D" id="1.10.10.60">
    <property type="entry name" value="Homeodomain-like"/>
    <property type="match status" value="1"/>
</dbReference>
<dbReference type="Proteomes" id="UP000648663">
    <property type="component" value="Unassembled WGS sequence"/>
</dbReference>
<evidence type="ECO:0000313" key="6">
    <source>
        <dbReference type="EMBL" id="NIH66866.1"/>
    </source>
</evidence>
<dbReference type="EMBL" id="JAAMPA010000001">
    <property type="protein sequence ID" value="NIH66866.1"/>
    <property type="molecule type" value="Genomic_DNA"/>
</dbReference>